<keyword evidence="1" id="KW-0812">Transmembrane</keyword>
<name>A0A1X7AF64_9GAMM</name>
<feature type="transmembrane region" description="Helical" evidence="1">
    <location>
        <begin position="224"/>
        <end position="243"/>
    </location>
</feature>
<proteinExistence type="predicted"/>
<reference evidence="2 3" key="1">
    <citation type="submission" date="2017-03" db="EMBL/GenBank/DDBJ databases">
        <authorList>
            <person name="Afonso C.L."/>
            <person name="Miller P.J."/>
            <person name="Scott M.A."/>
            <person name="Spackman E."/>
            <person name="Goraichik I."/>
            <person name="Dimitrov K.M."/>
            <person name="Suarez D.L."/>
            <person name="Swayne D.E."/>
        </authorList>
    </citation>
    <scope>NUCLEOTIDE SEQUENCE [LARGE SCALE GENOMIC DNA]</scope>
    <source>
        <strain evidence="2">SB41UT1</strain>
    </source>
</reference>
<gene>
    <name evidence="2" type="primary">dmsC_1</name>
    <name evidence="2" type="ORF">EHSB41UT_00385</name>
</gene>
<keyword evidence="1" id="KW-0472">Membrane</keyword>
<feature type="transmembrane region" description="Helical" evidence="1">
    <location>
        <begin position="142"/>
        <end position="163"/>
    </location>
</feature>
<dbReference type="GO" id="GO:0009390">
    <property type="term" value="C:dimethyl sulfoxide reductase complex"/>
    <property type="evidence" value="ECO:0007669"/>
    <property type="project" value="TreeGrafter"/>
</dbReference>
<feature type="transmembrane region" description="Helical" evidence="1">
    <location>
        <begin position="6"/>
        <end position="28"/>
    </location>
</feature>
<dbReference type="AlphaFoldDB" id="A0A1X7AF64"/>
<sequence length="281" mass="29986">MSQLSLVFFTVLAQSAVGLFISLGLVQLLARPNEKAMTRAFMAVLVMLGLGAISSVTHLGQPFRMFNVMFGLEHFSALSLEIVGLSLFGGAAGAYVGMRMFNILPKLQNLVLLGGMAAGILFILLIAQVYTLKTVPTWNSGWTSFQFLMTAFVVGPIAAIALLRAQAKELGDHVVKLSTNGLAVTNMIALAISMTGYVGYLFWLGQVSVFGNPFEHLGYGQLLGMLRTGLMMFAVMALSISTLRGGKSPVCGIVSLVAVLAAEIAGRMFFYDIYMSASAGM</sequence>
<accession>A0A1X7AF64</accession>
<keyword evidence="1" id="KW-1133">Transmembrane helix</keyword>
<feature type="transmembrane region" description="Helical" evidence="1">
    <location>
        <begin position="110"/>
        <end position="130"/>
    </location>
</feature>
<feature type="transmembrane region" description="Helical" evidence="1">
    <location>
        <begin position="40"/>
        <end position="57"/>
    </location>
</feature>
<dbReference type="InterPro" id="IPR007059">
    <property type="entry name" value="DmsC"/>
</dbReference>
<keyword evidence="3" id="KW-1185">Reference proteome</keyword>
<dbReference type="Pfam" id="PF04976">
    <property type="entry name" value="DmsC"/>
    <property type="match status" value="1"/>
</dbReference>
<feature type="transmembrane region" description="Helical" evidence="1">
    <location>
        <begin position="77"/>
        <end position="98"/>
    </location>
</feature>
<dbReference type="GO" id="GO:0005886">
    <property type="term" value="C:plasma membrane"/>
    <property type="evidence" value="ECO:0007669"/>
    <property type="project" value="TreeGrafter"/>
</dbReference>
<dbReference type="OrthoDB" id="4394845at2"/>
<evidence type="ECO:0000313" key="3">
    <source>
        <dbReference type="Proteomes" id="UP000196573"/>
    </source>
</evidence>
<feature type="transmembrane region" description="Helical" evidence="1">
    <location>
        <begin position="250"/>
        <end position="271"/>
    </location>
</feature>
<dbReference type="GO" id="GO:0009389">
    <property type="term" value="F:dimethyl sulfoxide reductase activity"/>
    <property type="evidence" value="ECO:0007669"/>
    <property type="project" value="TreeGrafter"/>
</dbReference>
<feature type="transmembrane region" description="Helical" evidence="1">
    <location>
        <begin position="184"/>
        <end position="204"/>
    </location>
</feature>
<dbReference type="PANTHER" id="PTHR38095">
    <property type="entry name" value="ANAEROBIC DIMETHYL SULFOXIDE REDUCTASE CHAIN YNFH"/>
    <property type="match status" value="1"/>
</dbReference>
<dbReference type="RefSeq" id="WP_087106350.1">
    <property type="nucleotide sequence ID" value="NZ_CBCSCN010000004.1"/>
</dbReference>
<organism evidence="2 3">
    <name type="scientific">Parendozoicomonas haliclonae</name>
    <dbReference type="NCBI Taxonomy" id="1960125"/>
    <lineage>
        <taxon>Bacteria</taxon>
        <taxon>Pseudomonadati</taxon>
        <taxon>Pseudomonadota</taxon>
        <taxon>Gammaproteobacteria</taxon>
        <taxon>Oceanospirillales</taxon>
        <taxon>Endozoicomonadaceae</taxon>
        <taxon>Parendozoicomonas</taxon>
    </lineage>
</organism>
<evidence type="ECO:0000313" key="2">
    <source>
        <dbReference type="EMBL" id="SMA34365.1"/>
    </source>
</evidence>
<protein>
    <submittedName>
        <fullName evidence="2">Anaerobic dimethyl sulfoxide reductase chain C</fullName>
    </submittedName>
</protein>
<dbReference type="PANTHER" id="PTHR38095:SF1">
    <property type="entry name" value="ANAEROBIC DIMETHYL SULFOXIDE REDUCTASE CHAIN YNFH"/>
    <property type="match status" value="1"/>
</dbReference>
<evidence type="ECO:0000256" key="1">
    <source>
        <dbReference type="SAM" id="Phobius"/>
    </source>
</evidence>
<dbReference type="Proteomes" id="UP000196573">
    <property type="component" value="Unassembled WGS sequence"/>
</dbReference>
<dbReference type="GO" id="GO:0019645">
    <property type="term" value="P:anaerobic electron transport chain"/>
    <property type="evidence" value="ECO:0007669"/>
    <property type="project" value="InterPro"/>
</dbReference>
<dbReference type="EMBL" id="FWPT01000001">
    <property type="protein sequence ID" value="SMA34365.1"/>
    <property type="molecule type" value="Genomic_DNA"/>
</dbReference>